<evidence type="ECO:0000256" key="6">
    <source>
        <dbReference type="ARBA" id="ARBA00022723"/>
    </source>
</evidence>
<name>A0A212QX36_RHOAC</name>
<dbReference type="InterPro" id="IPR045031">
    <property type="entry name" value="DHP_synth-like"/>
</dbReference>
<evidence type="ECO:0000256" key="3">
    <source>
        <dbReference type="ARBA" id="ARBA00004763"/>
    </source>
</evidence>
<evidence type="ECO:0000313" key="12">
    <source>
        <dbReference type="Proteomes" id="UP000198418"/>
    </source>
</evidence>
<protein>
    <recommendedName>
        <fullName evidence="4 9">Dihydropteroate synthase</fullName>
        <shortName evidence="9">DHPS</shortName>
        <ecNumber evidence="4 9">2.5.1.15</ecNumber>
    </recommendedName>
    <alternativeName>
        <fullName evidence="9">Dihydropteroate pyrophosphorylase</fullName>
    </alternativeName>
</protein>
<feature type="domain" description="Pterin-binding" evidence="10">
    <location>
        <begin position="14"/>
        <end position="262"/>
    </location>
</feature>
<dbReference type="GO" id="GO:0046654">
    <property type="term" value="P:tetrahydrofolate biosynthetic process"/>
    <property type="evidence" value="ECO:0007669"/>
    <property type="project" value="UniProtKB-UniPathway"/>
</dbReference>
<evidence type="ECO:0000256" key="5">
    <source>
        <dbReference type="ARBA" id="ARBA00022679"/>
    </source>
</evidence>
<comment type="cofactor">
    <cofactor evidence="2 9">
        <name>Mg(2+)</name>
        <dbReference type="ChEBI" id="CHEBI:18420"/>
    </cofactor>
</comment>
<sequence>MDAKNLLARIGQTKLVMGILNVTPDSFSDGGLFVGAEAAVAQARRMAEAGADIIDIGAESTRPGFTPVTAEEEWARLEAPLTAVLREKLAPVSVDTTKAEVARRAAALGAAVINDVSGLHGDPALAEAAAQSGAALVVMHHCAEADPARDILQDMRAFFARALARAEQAGVRREAIILDPGVGFGKTLEQNLIAVTSSAALKREFGLPVLVGLSRKRFIGALTGAPTSDRLAGTLAADLAALQAGADIVRVHDVAEHVQALKVWSALVRP</sequence>
<evidence type="ECO:0000259" key="10">
    <source>
        <dbReference type="PROSITE" id="PS50972"/>
    </source>
</evidence>
<dbReference type="PANTHER" id="PTHR20941">
    <property type="entry name" value="FOLATE SYNTHESIS PROTEINS"/>
    <property type="match status" value="1"/>
</dbReference>
<organism evidence="11 12">
    <name type="scientific">Rhodoblastus acidophilus</name>
    <name type="common">Rhodopseudomonas acidophila</name>
    <dbReference type="NCBI Taxonomy" id="1074"/>
    <lineage>
        <taxon>Bacteria</taxon>
        <taxon>Pseudomonadati</taxon>
        <taxon>Pseudomonadota</taxon>
        <taxon>Alphaproteobacteria</taxon>
        <taxon>Hyphomicrobiales</taxon>
        <taxon>Rhodoblastaceae</taxon>
        <taxon>Rhodoblastus</taxon>
    </lineage>
</organism>
<keyword evidence="12" id="KW-1185">Reference proteome</keyword>
<keyword evidence="7 9" id="KW-0460">Magnesium</keyword>
<accession>A0A212QX36</accession>
<dbReference type="PROSITE" id="PS50972">
    <property type="entry name" value="PTERIN_BINDING"/>
    <property type="match status" value="1"/>
</dbReference>
<evidence type="ECO:0000256" key="2">
    <source>
        <dbReference type="ARBA" id="ARBA00001946"/>
    </source>
</evidence>
<dbReference type="InterPro" id="IPR000489">
    <property type="entry name" value="Pterin-binding_dom"/>
</dbReference>
<comment type="catalytic activity">
    <reaction evidence="1">
        <text>(7,8-dihydropterin-6-yl)methyl diphosphate + 4-aminobenzoate = 7,8-dihydropteroate + diphosphate</text>
        <dbReference type="Rhea" id="RHEA:19949"/>
        <dbReference type="ChEBI" id="CHEBI:17836"/>
        <dbReference type="ChEBI" id="CHEBI:17839"/>
        <dbReference type="ChEBI" id="CHEBI:33019"/>
        <dbReference type="ChEBI" id="CHEBI:72950"/>
        <dbReference type="EC" id="2.5.1.15"/>
    </reaction>
</comment>
<evidence type="ECO:0000256" key="7">
    <source>
        <dbReference type="ARBA" id="ARBA00022842"/>
    </source>
</evidence>
<keyword evidence="8 9" id="KW-0289">Folate biosynthesis</keyword>
<keyword evidence="5 9" id="KW-0808">Transferase</keyword>
<comment type="similarity">
    <text evidence="9">Belongs to the DHPS family.</text>
</comment>
<dbReference type="GO" id="GO:0004156">
    <property type="term" value="F:dihydropteroate synthase activity"/>
    <property type="evidence" value="ECO:0007669"/>
    <property type="project" value="UniProtKB-EC"/>
</dbReference>
<reference evidence="12" key="1">
    <citation type="submission" date="2017-06" db="EMBL/GenBank/DDBJ databases">
        <authorList>
            <person name="Varghese N."/>
            <person name="Submissions S."/>
        </authorList>
    </citation>
    <scope>NUCLEOTIDE SEQUENCE [LARGE SCALE GENOMIC DNA]</scope>
    <source>
        <strain evidence="12">DSM 137</strain>
    </source>
</reference>
<proteinExistence type="inferred from homology"/>
<dbReference type="AlphaFoldDB" id="A0A212QX36"/>
<dbReference type="GO" id="GO:0046872">
    <property type="term" value="F:metal ion binding"/>
    <property type="evidence" value="ECO:0007669"/>
    <property type="project" value="UniProtKB-KW"/>
</dbReference>
<dbReference type="Proteomes" id="UP000198418">
    <property type="component" value="Unassembled WGS sequence"/>
</dbReference>
<dbReference type="UniPathway" id="UPA00077">
    <property type="reaction ID" value="UER00156"/>
</dbReference>
<dbReference type="Pfam" id="PF00809">
    <property type="entry name" value="Pterin_bind"/>
    <property type="match status" value="1"/>
</dbReference>
<comment type="pathway">
    <text evidence="3 9">Cofactor biosynthesis; tetrahydrofolate biosynthesis; 7,8-dihydrofolate from 2-amino-4-hydroxy-6-hydroxymethyl-7,8-dihydropteridine diphosphate and 4-aminobenzoate: step 1/2.</text>
</comment>
<evidence type="ECO:0000256" key="4">
    <source>
        <dbReference type="ARBA" id="ARBA00012458"/>
    </source>
</evidence>
<dbReference type="PROSITE" id="PS00793">
    <property type="entry name" value="DHPS_2"/>
    <property type="match status" value="1"/>
</dbReference>
<dbReference type="EMBL" id="FYDG01000002">
    <property type="protein sequence ID" value="SNB64297.1"/>
    <property type="molecule type" value="Genomic_DNA"/>
</dbReference>
<dbReference type="GO" id="GO:0005829">
    <property type="term" value="C:cytosol"/>
    <property type="evidence" value="ECO:0007669"/>
    <property type="project" value="TreeGrafter"/>
</dbReference>
<dbReference type="InterPro" id="IPR011005">
    <property type="entry name" value="Dihydropteroate_synth-like_sf"/>
</dbReference>
<dbReference type="NCBIfam" id="TIGR01496">
    <property type="entry name" value="DHPS"/>
    <property type="match status" value="1"/>
</dbReference>
<evidence type="ECO:0000256" key="8">
    <source>
        <dbReference type="ARBA" id="ARBA00022909"/>
    </source>
</evidence>
<dbReference type="EC" id="2.5.1.15" evidence="4 9"/>
<dbReference type="Gene3D" id="3.20.20.20">
    <property type="entry name" value="Dihydropteroate synthase-like"/>
    <property type="match status" value="1"/>
</dbReference>
<dbReference type="RefSeq" id="WP_206605437.1">
    <property type="nucleotide sequence ID" value="NZ_FYDG01000002.1"/>
</dbReference>
<dbReference type="GO" id="GO:0046656">
    <property type="term" value="P:folic acid biosynthetic process"/>
    <property type="evidence" value="ECO:0007669"/>
    <property type="project" value="UniProtKB-KW"/>
</dbReference>
<keyword evidence="6 9" id="KW-0479">Metal-binding</keyword>
<comment type="function">
    <text evidence="9">Catalyzes the condensation of para-aminobenzoate (pABA) with 6-hydroxymethyl-7,8-dihydropterin diphosphate (DHPt-PP) to form 7,8-dihydropteroate (H2Pte), the immediate precursor of folate derivatives.</text>
</comment>
<dbReference type="SUPFAM" id="SSF51717">
    <property type="entry name" value="Dihydropteroate synthetase-like"/>
    <property type="match status" value="1"/>
</dbReference>
<evidence type="ECO:0000256" key="9">
    <source>
        <dbReference type="RuleBase" id="RU361205"/>
    </source>
</evidence>
<evidence type="ECO:0000256" key="1">
    <source>
        <dbReference type="ARBA" id="ARBA00000012"/>
    </source>
</evidence>
<dbReference type="InterPro" id="IPR006390">
    <property type="entry name" value="DHP_synth_dom"/>
</dbReference>
<evidence type="ECO:0000313" key="11">
    <source>
        <dbReference type="EMBL" id="SNB64297.1"/>
    </source>
</evidence>
<gene>
    <name evidence="11" type="ORF">SAMN06265338_10218</name>
</gene>
<dbReference type="PROSITE" id="PS00792">
    <property type="entry name" value="DHPS_1"/>
    <property type="match status" value="1"/>
</dbReference>
<dbReference type="PANTHER" id="PTHR20941:SF1">
    <property type="entry name" value="FOLIC ACID SYNTHESIS PROTEIN FOL1"/>
    <property type="match status" value="1"/>
</dbReference>